<accession>A0AAE3GR74</accession>
<comment type="caution">
    <text evidence="1">The sequence shown here is derived from an EMBL/GenBank/DDBJ whole genome shotgun (WGS) entry which is preliminary data.</text>
</comment>
<dbReference type="Proteomes" id="UP001204953">
    <property type="component" value="Unassembled WGS sequence"/>
</dbReference>
<proteinExistence type="predicted"/>
<evidence type="ECO:0000313" key="2">
    <source>
        <dbReference type="Proteomes" id="UP001204953"/>
    </source>
</evidence>
<evidence type="ECO:0000313" key="1">
    <source>
        <dbReference type="EMBL" id="MCP2727027.1"/>
    </source>
</evidence>
<protein>
    <submittedName>
        <fullName evidence="1">Uncharacterized protein</fullName>
    </submittedName>
</protein>
<dbReference type="AlphaFoldDB" id="A0AAE3GR74"/>
<gene>
    <name evidence="1" type="ORF">NJ959_00865</name>
</gene>
<dbReference type="EMBL" id="JAMZMM010000004">
    <property type="protein sequence ID" value="MCP2727027.1"/>
    <property type="molecule type" value="Genomic_DNA"/>
</dbReference>
<name>A0AAE3GR74_9CYAN</name>
<sequence>MQSNSCPCCGADLLRHVKGKNLYWFCTSCRQEMPVSGVNKILSPDSLLSTLESKIRQPKTAVQSS</sequence>
<dbReference type="RefSeq" id="WP_254009844.1">
    <property type="nucleotide sequence ID" value="NZ_JAMZMM010000004.1"/>
</dbReference>
<reference evidence="1" key="1">
    <citation type="submission" date="2022-06" db="EMBL/GenBank/DDBJ databases">
        <title>New cyanobacteria of genus Symplocastrum in benthos of Lake Baikal.</title>
        <authorList>
            <person name="Sorokovikova E."/>
            <person name="Tikhonova I."/>
            <person name="Krasnopeev A."/>
            <person name="Evseev P."/>
            <person name="Gladkikh A."/>
            <person name="Belykh O."/>
        </authorList>
    </citation>
    <scope>NUCLEOTIDE SEQUENCE</scope>
    <source>
        <strain evidence="1">BBK-W-15</strain>
    </source>
</reference>
<organism evidence="1 2">
    <name type="scientific">Limnofasciculus baicalensis BBK-W-15</name>
    <dbReference type="NCBI Taxonomy" id="2699891"/>
    <lineage>
        <taxon>Bacteria</taxon>
        <taxon>Bacillati</taxon>
        <taxon>Cyanobacteriota</taxon>
        <taxon>Cyanophyceae</taxon>
        <taxon>Coleofasciculales</taxon>
        <taxon>Coleofasciculaceae</taxon>
        <taxon>Limnofasciculus</taxon>
        <taxon>Limnofasciculus baicalensis</taxon>
    </lineage>
</organism>
<keyword evidence="2" id="KW-1185">Reference proteome</keyword>